<dbReference type="InterPro" id="IPR018535">
    <property type="entry name" value="DUF1996"/>
</dbReference>
<dbReference type="EMBL" id="ML975346">
    <property type="protein sequence ID" value="KAF1832110.1"/>
    <property type="molecule type" value="Genomic_DNA"/>
</dbReference>
<dbReference type="Proteomes" id="UP000800040">
    <property type="component" value="Unassembled WGS sequence"/>
</dbReference>
<evidence type="ECO:0000313" key="3">
    <source>
        <dbReference type="EMBL" id="KAF1832110.1"/>
    </source>
</evidence>
<reference evidence="3" key="1">
    <citation type="submission" date="2020-01" db="EMBL/GenBank/DDBJ databases">
        <authorList>
            <consortium name="DOE Joint Genome Institute"/>
            <person name="Haridas S."/>
            <person name="Albert R."/>
            <person name="Binder M."/>
            <person name="Bloem J."/>
            <person name="Labutti K."/>
            <person name="Salamov A."/>
            <person name="Andreopoulos B."/>
            <person name="Baker S.E."/>
            <person name="Barry K."/>
            <person name="Bills G."/>
            <person name="Bluhm B.H."/>
            <person name="Cannon C."/>
            <person name="Castanera R."/>
            <person name="Culley D.E."/>
            <person name="Daum C."/>
            <person name="Ezra D."/>
            <person name="Gonzalez J.B."/>
            <person name="Henrissat B."/>
            <person name="Kuo A."/>
            <person name="Liang C."/>
            <person name="Lipzen A."/>
            <person name="Lutzoni F."/>
            <person name="Magnuson J."/>
            <person name="Mondo S."/>
            <person name="Nolan M."/>
            <person name="Ohm R."/>
            <person name="Pangilinan J."/>
            <person name="Park H.-J."/>
            <person name="Ramirez L."/>
            <person name="Alfaro M."/>
            <person name="Sun H."/>
            <person name="Tritt A."/>
            <person name="Yoshinaga Y."/>
            <person name="Zwiers L.-H."/>
            <person name="Turgeon B.G."/>
            <person name="Goodwin S.B."/>
            <person name="Spatafora J.W."/>
            <person name="Crous P.W."/>
            <person name="Grigoriev I.V."/>
        </authorList>
    </citation>
    <scope>NUCLEOTIDE SEQUENCE</scope>
    <source>
        <strain evidence="3">P77</strain>
    </source>
</reference>
<protein>
    <recommendedName>
        <fullName evidence="2">DUF1996 domain-containing protein</fullName>
    </recommendedName>
</protein>
<dbReference type="PANTHER" id="PTHR43662">
    <property type="match status" value="1"/>
</dbReference>
<sequence>MHWASLASLALVAPSHALIRFGCSQLVVDRLDPLVQPGDVPAAHLHQIIGGNSFVPDMRPAIHDPAAMSTCTTCQPADDFSNYWTASLYFRARNGTYKRVMQKPNVGFEGQKGGMTVYYMQNQLADYQQEAKVTAFQPGFRMIVGSPTATTKAEADKFPQLSYTCLQDMGTRFPEFKAFPKEFCPAGVMVNIRFPTCWNGVDLDSPDHMAHMAYPASGTFESQGPCPASHPKRMPQLMYEVIYETAPFNDPELWPEDGSQPFVYSFGDATGYGNHGDYIFGWKDDSLQKIMDEECYVGCSSMKTQSVEAMNSCSVPRMVDEEIGDEGWISALPGHGQMNATLAVKPRAFRG</sequence>
<keyword evidence="1" id="KW-0732">Signal</keyword>
<organism evidence="3 4">
    <name type="scientific">Decorospora gaudefroyi</name>
    <dbReference type="NCBI Taxonomy" id="184978"/>
    <lineage>
        <taxon>Eukaryota</taxon>
        <taxon>Fungi</taxon>
        <taxon>Dikarya</taxon>
        <taxon>Ascomycota</taxon>
        <taxon>Pezizomycotina</taxon>
        <taxon>Dothideomycetes</taxon>
        <taxon>Pleosporomycetidae</taxon>
        <taxon>Pleosporales</taxon>
        <taxon>Pleosporineae</taxon>
        <taxon>Pleosporaceae</taxon>
        <taxon>Decorospora</taxon>
    </lineage>
</organism>
<dbReference type="Pfam" id="PF09362">
    <property type="entry name" value="DUF1996"/>
    <property type="match status" value="1"/>
</dbReference>
<keyword evidence="4" id="KW-1185">Reference proteome</keyword>
<name>A0A6A5K6X5_9PLEO</name>
<feature type="signal peptide" evidence="1">
    <location>
        <begin position="1"/>
        <end position="17"/>
    </location>
</feature>
<evidence type="ECO:0000259" key="2">
    <source>
        <dbReference type="Pfam" id="PF09362"/>
    </source>
</evidence>
<dbReference type="PANTHER" id="PTHR43662:SF13">
    <property type="entry name" value="DUF1996 DOMAIN-CONTAINING PROTEIN"/>
    <property type="match status" value="1"/>
</dbReference>
<evidence type="ECO:0000256" key="1">
    <source>
        <dbReference type="SAM" id="SignalP"/>
    </source>
</evidence>
<proteinExistence type="predicted"/>
<feature type="domain" description="DUF1996" evidence="2">
    <location>
        <begin position="32"/>
        <end position="282"/>
    </location>
</feature>
<dbReference type="AlphaFoldDB" id="A0A6A5K6X5"/>
<accession>A0A6A5K6X5</accession>
<feature type="chain" id="PRO_5025328061" description="DUF1996 domain-containing protein" evidence="1">
    <location>
        <begin position="18"/>
        <end position="351"/>
    </location>
</feature>
<dbReference type="OrthoDB" id="74764at2759"/>
<evidence type="ECO:0000313" key="4">
    <source>
        <dbReference type="Proteomes" id="UP000800040"/>
    </source>
</evidence>
<gene>
    <name evidence="3" type="ORF">BDW02DRAFT_600202</name>
</gene>